<keyword evidence="2" id="KW-1185">Reference proteome</keyword>
<organism evidence="1 2">
    <name type="scientific">Opisthorchis felineus</name>
    <dbReference type="NCBI Taxonomy" id="147828"/>
    <lineage>
        <taxon>Eukaryota</taxon>
        <taxon>Metazoa</taxon>
        <taxon>Spiralia</taxon>
        <taxon>Lophotrochozoa</taxon>
        <taxon>Platyhelminthes</taxon>
        <taxon>Trematoda</taxon>
        <taxon>Digenea</taxon>
        <taxon>Opisthorchiida</taxon>
        <taxon>Opisthorchiata</taxon>
        <taxon>Opisthorchiidae</taxon>
        <taxon>Opisthorchis</taxon>
    </lineage>
</organism>
<dbReference type="OrthoDB" id="6254330at2759"/>
<gene>
    <name evidence="1" type="ORF">CRM22_009072</name>
</gene>
<name>A0A4S2L880_OPIFE</name>
<sequence length="140" mass="15048">MDPTTRRTAVGKSLTVRILPKDPWGTLDGKTTGDLTLMAGDEKTLQCGLLPPDAAEGLNGLWNATANPPEAATIKIPEGHTKAEILPPNEQGFFEVPGEFSVQCVFYSPENTVIPKTETTDAGKYSPSFPDVYNISILKS</sequence>
<evidence type="ECO:0000313" key="1">
    <source>
        <dbReference type="EMBL" id="TGZ59432.1"/>
    </source>
</evidence>
<dbReference type="AlphaFoldDB" id="A0A4S2L880"/>
<protein>
    <submittedName>
        <fullName evidence="1">Uncharacterized protein</fullName>
    </submittedName>
</protein>
<evidence type="ECO:0000313" key="2">
    <source>
        <dbReference type="Proteomes" id="UP000308267"/>
    </source>
</evidence>
<accession>A0A4S2L880</accession>
<reference evidence="1 2" key="1">
    <citation type="journal article" date="2019" name="BMC Genomics">
        <title>New insights from Opisthorchis felineus genome: update on genomics of the epidemiologically important liver flukes.</title>
        <authorList>
            <person name="Ershov N.I."/>
            <person name="Mordvinov V.A."/>
            <person name="Prokhortchouk E.B."/>
            <person name="Pakharukova M.Y."/>
            <person name="Gunbin K.V."/>
            <person name="Ustyantsev K."/>
            <person name="Genaev M.A."/>
            <person name="Blinov A.G."/>
            <person name="Mazur A."/>
            <person name="Boulygina E."/>
            <person name="Tsygankova S."/>
            <person name="Khrameeva E."/>
            <person name="Chekanov N."/>
            <person name="Fan G."/>
            <person name="Xiao A."/>
            <person name="Zhang H."/>
            <person name="Xu X."/>
            <person name="Yang H."/>
            <person name="Solovyev V."/>
            <person name="Lee S.M."/>
            <person name="Liu X."/>
            <person name="Afonnikov D.A."/>
            <person name="Skryabin K.G."/>
        </authorList>
    </citation>
    <scope>NUCLEOTIDE SEQUENCE [LARGE SCALE GENOMIC DNA]</scope>
    <source>
        <strain evidence="1">AK-0245</strain>
        <tissue evidence="1">Whole organism</tissue>
    </source>
</reference>
<dbReference type="Proteomes" id="UP000308267">
    <property type="component" value="Unassembled WGS sequence"/>
</dbReference>
<proteinExistence type="predicted"/>
<dbReference type="EMBL" id="SJOL01008845">
    <property type="protein sequence ID" value="TGZ59432.1"/>
    <property type="molecule type" value="Genomic_DNA"/>
</dbReference>
<comment type="caution">
    <text evidence="1">The sequence shown here is derived from an EMBL/GenBank/DDBJ whole genome shotgun (WGS) entry which is preliminary data.</text>
</comment>